<evidence type="ECO:0000313" key="5">
    <source>
        <dbReference type="EMBL" id="XBH20420.1"/>
    </source>
</evidence>
<dbReference type="PANTHER" id="PTHR30146:SF153">
    <property type="entry name" value="LACTOSE OPERON REPRESSOR"/>
    <property type="match status" value="1"/>
</dbReference>
<evidence type="ECO:0000259" key="4">
    <source>
        <dbReference type="PROSITE" id="PS50932"/>
    </source>
</evidence>
<evidence type="ECO:0000256" key="1">
    <source>
        <dbReference type="ARBA" id="ARBA00023015"/>
    </source>
</evidence>
<dbReference type="AlphaFoldDB" id="A0AAU7DTL5"/>
<protein>
    <submittedName>
        <fullName evidence="5">LacI family DNA-binding transcriptional regulator</fullName>
    </submittedName>
</protein>
<dbReference type="CDD" id="cd06267">
    <property type="entry name" value="PBP1_LacI_sugar_binding-like"/>
    <property type="match status" value="1"/>
</dbReference>
<dbReference type="SUPFAM" id="SSF47413">
    <property type="entry name" value="lambda repressor-like DNA-binding domains"/>
    <property type="match status" value="1"/>
</dbReference>
<feature type="domain" description="HTH lacI-type" evidence="4">
    <location>
        <begin position="3"/>
        <end position="57"/>
    </location>
</feature>
<dbReference type="Pfam" id="PF00356">
    <property type="entry name" value="LacI"/>
    <property type="match status" value="1"/>
</dbReference>
<dbReference type="SMART" id="SM00354">
    <property type="entry name" value="HTH_LACI"/>
    <property type="match status" value="1"/>
</dbReference>
<dbReference type="SUPFAM" id="SSF53822">
    <property type="entry name" value="Periplasmic binding protein-like I"/>
    <property type="match status" value="1"/>
</dbReference>
<dbReference type="EMBL" id="CP146203">
    <property type="protein sequence ID" value="XBH20420.1"/>
    <property type="molecule type" value="Genomic_DNA"/>
</dbReference>
<dbReference type="PANTHER" id="PTHR30146">
    <property type="entry name" value="LACI-RELATED TRANSCRIPTIONAL REPRESSOR"/>
    <property type="match status" value="1"/>
</dbReference>
<dbReference type="PROSITE" id="PS00356">
    <property type="entry name" value="HTH_LACI_1"/>
    <property type="match status" value="1"/>
</dbReference>
<dbReference type="InterPro" id="IPR000843">
    <property type="entry name" value="HTH_LacI"/>
</dbReference>
<proteinExistence type="predicted"/>
<dbReference type="CDD" id="cd01392">
    <property type="entry name" value="HTH_LacI"/>
    <property type="match status" value="1"/>
</dbReference>
<keyword evidence="1" id="KW-0805">Transcription regulation</keyword>
<dbReference type="InterPro" id="IPR046335">
    <property type="entry name" value="LacI/GalR-like_sensor"/>
</dbReference>
<reference evidence="5" key="1">
    <citation type="submission" date="2024-02" db="EMBL/GenBank/DDBJ databases">
        <title>Tomenella chthoni gen. nov. sp. nov., a member of the family Jonesiaceae isolated from bat guano.</title>
        <authorList>
            <person name="Miller S.L."/>
            <person name="King J."/>
            <person name="Sankaranarayanan K."/>
            <person name="Lawson P.A."/>
        </authorList>
    </citation>
    <scope>NUCLEOTIDE SEQUENCE</scope>
    <source>
        <strain evidence="5">BS-20</strain>
    </source>
</reference>
<accession>A0AAU7DTL5</accession>
<dbReference type="PROSITE" id="PS50932">
    <property type="entry name" value="HTH_LACI_2"/>
    <property type="match status" value="1"/>
</dbReference>
<dbReference type="GO" id="GO:0003700">
    <property type="term" value="F:DNA-binding transcription factor activity"/>
    <property type="evidence" value="ECO:0007669"/>
    <property type="project" value="TreeGrafter"/>
</dbReference>
<dbReference type="Gene3D" id="1.10.260.40">
    <property type="entry name" value="lambda repressor-like DNA-binding domains"/>
    <property type="match status" value="1"/>
</dbReference>
<organism evidence="5">
    <name type="scientific">Jonesiaceae bacterium BS-20</name>
    <dbReference type="NCBI Taxonomy" id="3120821"/>
    <lineage>
        <taxon>Bacteria</taxon>
        <taxon>Bacillati</taxon>
        <taxon>Actinomycetota</taxon>
        <taxon>Actinomycetes</taxon>
        <taxon>Micrococcales</taxon>
        <taxon>Jonesiaceae</taxon>
    </lineage>
</organism>
<keyword evidence="3" id="KW-0804">Transcription</keyword>
<gene>
    <name evidence="5" type="ORF">V5R04_09185</name>
</gene>
<dbReference type="Gene3D" id="3.40.50.2300">
    <property type="match status" value="2"/>
</dbReference>
<evidence type="ECO:0000256" key="2">
    <source>
        <dbReference type="ARBA" id="ARBA00023125"/>
    </source>
</evidence>
<evidence type="ECO:0000256" key="3">
    <source>
        <dbReference type="ARBA" id="ARBA00023163"/>
    </source>
</evidence>
<sequence length="334" mass="36487">MASNIHDVARLAGVSPRTVSNVVNNFIHVRPETRERVQKAIAALDYRPNISARRLRQGLTKMIGFAVPELSQPYFSELSELFEIAARKRGYTLIATQTGGLKEREYQMLKEFSSHMVDGLIYSPMSLTKEDLHANPPLVPTVLIGEQISSPNHFNIAIDNSRAIEEITTNLINAGRTKIAILGAYHSSQYRSSRLRLEGYHRALDQAGIPRDEQLILYTDQFGRSAGRSGVHDAVTAGITFDAIVCLNDVLALGAIRALADLGISVPSEVAITGFDDIEDSAFCVPSLTTISPDKQEIADTAISTLLALIEKTAGEPADIEVAYTHQVRESTAS</sequence>
<keyword evidence="2 5" id="KW-0238">DNA-binding</keyword>
<dbReference type="Pfam" id="PF13377">
    <property type="entry name" value="Peripla_BP_3"/>
    <property type="match status" value="1"/>
</dbReference>
<dbReference type="GO" id="GO:0000976">
    <property type="term" value="F:transcription cis-regulatory region binding"/>
    <property type="evidence" value="ECO:0007669"/>
    <property type="project" value="TreeGrafter"/>
</dbReference>
<name>A0AAU7DTL5_9MICO</name>
<dbReference type="InterPro" id="IPR028082">
    <property type="entry name" value="Peripla_BP_I"/>
</dbReference>
<dbReference type="InterPro" id="IPR010982">
    <property type="entry name" value="Lambda_DNA-bd_dom_sf"/>
</dbReference>